<accession>A0A8J8NPR4</accession>
<organism evidence="3 4">
    <name type="scientific">Halteria grandinella</name>
    <dbReference type="NCBI Taxonomy" id="5974"/>
    <lineage>
        <taxon>Eukaryota</taxon>
        <taxon>Sar</taxon>
        <taxon>Alveolata</taxon>
        <taxon>Ciliophora</taxon>
        <taxon>Intramacronucleata</taxon>
        <taxon>Spirotrichea</taxon>
        <taxon>Stichotrichia</taxon>
        <taxon>Sporadotrichida</taxon>
        <taxon>Halteriidae</taxon>
        <taxon>Halteria</taxon>
    </lineage>
</organism>
<comment type="caution">
    <text evidence="3">The sequence shown here is derived from an EMBL/GenBank/DDBJ whole genome shotgun (WGS) entry which is preliminary data.</text>
</comment>
<dbReference type="AlphaFoldDB" id="A0A8J8NPR4"/>
<protein>
    <submittedName>
        <fullName evidence="3">Uncharacterized protein</fullName>
    </submittedName>
</protein>
<reference evidence="3" key="1">
    <citation type="submission" date="2019-06" db="EMBL/GenBank/DDBJ databases">
        <authorList>
            <person name="Zheng W."/>
        </authorList>
    </citation>
    <scope>NUCLEOTIDE SEQUENCE</scope>
    <source>
        <strain evidence="3">QDHG01</strain>
    </source>
</reference>
<evidence type="ECO:0000313" key="3">
    <source>
        <dbReference type="EMBL" id="TNV79208.1"/>
    </source>
</evidence>
<evidence type="ECO:0000256" key="2">
    <source>
        <dbReference type="SAM" id="Phobius"/>
    </source>
</evidence>
<dbReference type="Proteomes" id="UP000785679">
    <property type="component" value="Unassembled WGS sequence"/>
</dbReference>
<feature type="region of interest" description="Disordered" evidence="1">
    <location>
        <begin position="33"/>
        <end position="52"/>
    </location>
</feature>
<gene>
    <name evidence="3" type="ORF">FGO68_gene10228</name>
</gene>
<dbReference type="EMBL" id="RRYP01009219">
    <property type="protein sequence ID" value="TNV79208.1"/>
    <property type="molecule type" value="Genomic_DNA"/>
</dbReference>
<feature type="transmembrane region" description="Helical" evidence="2">
    <location>
        <begin position="6"/>
        <end position="26"/>
    </location>
</feature>
<keyword evidence="4" id="KW-1185">Reference proteome</keyword>
<keyword evidence="2" id="KW-0812">Transmembrane</keyword>
<evidence type="ECO:0000313" key="4">
    <source>
        <dbReference type="Proteomes" id="UP000785679"/>
    </source>
</evidence>
<keyword evidence="2" id="KW-0472">Membrane</keyword>
<evidence type="ECO:0000256" key="1">
    <source>
        <dbReference type="SAM" id="MobiDB-lite"/>
    </source>
</evidence>
<proteinExistence type="predicted"/>
<name>A0A8J8NPR4_HALGN</name>
<feature type="compositionally biased region" description="Low complexity" evidence="1">
    <location>
        <begin position="35"/>
        <end position="52"/>
    </location>
</feature>
<keyword evidence="2" id="KW-1133">Transmembrane helix</keyword>
<sequence>MVRSYWWTPALALARPVGSSVILLSLSQRNRRASSSKPNFSNLRSSSSSGSPRSFSALIDFPKHFTSIYLFSLSLQQSLSASGKIGFGQFFAQNLQINQLYQAHFQGLPSINLPEILEKRLPFCRERAPALRARYCEGAESSDVGISSGETGWFQRQWECKVNLSVTSPSFQGLILYVQWTDSLGKNYFYPDCITFRYRQ</sequence>